<evidence type="ECO:0000313" key="1">
    <source>
        <dbReference type="EMBL" id="OEE75265.1"/>
    </source>
</evidence>
<accession>A0A1E5CY91</accession>
<evidence type="ECO:0000313" key="2">
    <source>
        <dbReference type="Proteomes" id="UP000094165"/>
    </source>
</evidence>
<gene>
    <name evidence="1" type="ORF">A130_17170</name>
</gene>
<sequence length="92" mass="11148">MKHYFTKLYQGISHHIMDALDFQSRIWVIRITESTFKDQSFIINEDSFSESLQWMKQRNYSVEMLEQVEKMAISQVNSFQFGDQHHQLMRVK</sequence>
<dbReference type="Proteomes" id="UP000094165">
    <property type="component" value="Unassembled WGS sequence"/>
</dbReference>
<dbReference type="RefSeq" id="WP_050988736.1">
    <property type="nucleotide sequence ID" value="NZ_AJYW02000158.1"/>
</dbReference>
<protein>
    <submittedName>
        <fullName evidence="1">Uncharacterized protein</fullName>
    </submittedName>
</protein>
<proteinExistence type="predicted"/>
<reference evidence="1 2" key="1">
    <citation type="journal article" date="2012" name="Science">
        <title>Ecological populations of bacteria act as socially cohesive units of antibiotic production and resistance.</title>
        <authorList>
            <person name="Cordero O.X."/>
            <person name="Wildschutte H."/>
            <person name="Kirkup B."/>
            <person name="Proehl S."/>
            <person name="Ngo L."/>
            <person name="Hussain F."/>
            <person name="Le Roux F."/>
            <person name="Mincer T."/>
            <person name="Polz M.F."/>
        </authorList>
    </citation>
    <scope>NUCLEOTIDE SEQUENCE [LARGE SCALE GENOMIC DNA]</scope>
    <source>
        <strain evidence="1 2">FF-238</strain>
    </source>
</reference>
<dbReference type="AlphaFoldDB" id="A0A1E5CY91"/>
<organism evidence="1 2">
    <name type="scientific">Vibrio genomosp. F6 str. FF-238</name>
    <dbReference type="NCBI Taxonomy" id="1191298"/>
    <lineage>
        <taxon>Bacteria</taxon>
        <taxon>Pseudomonadati</taxon>
        <taxon>Pseudomonadota</taxon>
        <taxon>Gammaproteobacteria</taxon>
        <taxon>Vibrionales</taxon>
        <taxon>Vibrionaceae</taxon>
        <taxon>Vibrio</taxon>
    </lineage>
</organism>
<comment type="caution">
    <text evidence="1">The sequence shown here is derived from an EMBL/GenBank/DDBJ whole genome shotgun (WGS) entry which is preliminary data.</text>
</comment>
<name>A0A1E5CY91_9VIBR</name>
<keyword evidence="2" id="KW-1185">Reference proteome</keyword>
<dbReference type="EMBL" id="AJYW02000158">
    <property type="protein sequence ID" value="OEE75265.1"/>
    <property type="molecule type" value="Genomic_DNA"/>
</dbReference>